<keyword evidence="6" id="KW-1185">Reference proteome</keyword>
<evidence type="ECO:0000256" key="2">
    <source>
        <dbReference type="ARBA" id="ARBA00022695"/>
    </source>
</evidence>
<dbReference type="Gene3D" id="3.90.550.10">
    <property type="entry name" value="Spore Coat Polysaccharide Biosynthesis Protein SpsA, Chain A"/>
    <property type="match status" value="1"/>
</dbReference>
<evidence type="ECO:0000259" key="4">
    <source>
        <dbReference type="Pfam" id="PF12804"/>
    </source>
</evidence>
<sequence length="221" mass="24406">MSIVKHAVIAAAGLGSRLGQGKPKCLVEIEGVKIIKHILKQLDQVEDVRVIVGFEEKAVIAELKQLGRDVIVVRNPSFRSTTTLHSYTMGCQHLTGDCLFMDGDLLLEPESFTAFLASLEAGVPKLALTKTKTKDAVFAIMEEERIVGFRRQEPTEFEWSNIAWLPVDTFSTIGNTAVYEHLMQFLPIAGHEIISYEIDTSEDMALALSNTDLFGLKKLAG</sequence>
<dbReference type="InterPro" id="IPR025877">
    <property type="entry name" value="MobA-like_NTP_Trfase"/>
</dbReference>
<dbReference type="SUPFAM" id="SSF53448">
    <property type="entry name" value="Nucleotide-diphospho-sugar transferases"/>
    <property type="match status" value="1"/>
</dbReference>
<organism evidence="5 6">
    <name type="scientific">Rhizobium oryzicola</name>
    <dbReference type="NCBI Taxonomy" id="1232668"/>
    <lineage>
        <taxon>Bacteria</taxon>
        <taxon>Pseudomonadati</taxon>
        <taxon>Pseudomonadota</taxon>
        <taxon>Alphaproteobacteria</taxon>
        <taxon>Hyphomicrobiales</taxon>
        <taxon>Rhizobiaceae</taxon>
        <taxon>Rhizobium/Agrobacterium group</taxon>
        <taxon>Rhizobium</taxon>
    </lineage>
</organism>
<proteinExistence type="predicted"/>
<protein>
    <submittedName>
        <fullName evidence="5">NTP transferase domain-containing protein</fullName>
    </submittedName>
</protein>
<keyword evidence="2" id="KW-0548">Nucleotidyltransferase</keyword>
<reference evidence="5" key="2">
    <citation type="submission" date="2023-07" db="EMBL/GenBank/DDBJ databases">
        <authorList>
            <person name="Sun H."/>
        </authorList>
    </citation>
    <scope>NUCLEOTIDE SEQUENCE</scope>
    <source>
        <strain evidence="5">05753</strain>
    </source>
</reference>
<dbReference type="InterPro" id="IPR029044">
    <property type="entry name" value="Nucleotide-diphossugar_trans"/>
</dbReference>
<evidence type="ECO:0000313" key="6">
    <source>
        <dbReference type="Proteomes" id="UP001169006"/>
    </source>
</evidence>
<comment type="caution">
    <text evidence="5">The sequence shown here is derived from an EMBL/GenBank/DDBJ whole genome shotgun (WGS) entry which is preliminary data.</text>
</comment>
<dbReference type="PANTHER" id="PTHR43584:SF8">
    <property type="entry name" value="N-ACETYLMURAMATE ALPHA-1-PHOSPHATE URIDYLYLTRANSFERASE"/>
    <property type="match status" value="1"/>
</dbReference>
<keyword evidence="3" id="KW-0460">Magnesium</keyword>
<dbReference type="GO" id="GO:0016740">
    <property type="term" value="F:transferase activity"/>
    <property type="evidence" value="ECO:0007669"/>
    <property type="project" value="UniProtKB-KW"/>
</dbReference>
<dbReference type="PANTHER" id="PTHR43584">
    <property type="entry name" value="NUCLEOTIDYL TRANSFERASE"/>
    <property type="match status" value="1"/>
</dbReference>
<evidence type="ECO:0000256" key="1">
    <source>
        <dbReference type="ARBA" id="ARBA00022679"/>
    </source>
</evidence>
<dbReference type="InterPro" id="IPR050065">
    <property type="entry name" value="GlmU-like"/>
</dbReference>
<gene>
    <name evidence="5" type="ORF">Q2T52_02825</name>
</gene>
<feature type="domain" description="MobA-like NTP transferase" evidence="4">
    <location>
        <begin position="7"/>
        <end position="129"/>
    </location>
</feature>
<dbReference type="Proteomes" id="UP001169006">
    <property type="component" value="Unassembled WGS sequence"/>
</dbReference>
<accession>A0ABT8ST16</accession>
<evidence type="ECO:0000313" key="5">
    <source>
        <dbReference type="EMBL" id="MDO1581018.1"/>
    </source>
</evidence>
<dbReference type="Pfam" id="PF12804">
    <property type="entry name" value="NTP_transf_3"/>
    <property type="match status" value="1"/>
</dbReference>
<dbReference type="EMBL" id="JAUKWQ010000001">
    <property type="protein sequence ID" value="MDO1581018.1"/>
    <property type="molecule type" value="Genomic_DNA"/>
</dbReference>
<dbReference type="RefSeq" id="WP_302075155.1">
    <property type="nucleotide sequence ID" value="NZ_JAUKWQ010000001.1"/>
</dbReference>
<reference evidence="5" key="1">
    <citation type="journal article" date="2015" name="Int. J. Syst. Evol. Microbiol.">
        <title>Rhizobium oryzicola sp. nov., potential plant-growth-promoting endophytic bacteria isolated from rice roots.</title>
        <authorList>
            <person name="Zhang X.X."/>
            <person name="Gao J.S."/>
            <person name="Cao Y.H."/>
            <person name="Sheirdil R.A."/>
            <person name="Wang X.C."/>
            <person name="Zhang L."/>
        </authorList>
    </citation>
    <scope>NUCLEOTIDE SEQUENCE</scope>
    <source>
        <strain evidence="5">05753</strain>
    </source>
</reference>
<evidence type="ECO:0000256" key="3">
    <source>
        <dbReference type="ARBA" id="ARBA00022842"/>
    </source>
</evidence>
<keyword evidence="1 5" id="KW-0808">Transferase</keyword>
<name>A0ABT8ST16_9HYPH</name>